<name>A0ACC2KG30_PERAE</name>
<accession>A0ACC2KG30</accession>
<keyword evidence="2" id="KW-1185">Reference proteome</keyword>
<proteinExistence type="predicted"/>
<sequence length="144" mass="16042">MCKRCAVGGEGDGDEEEEKKRKKAKEMGDDANAMGNGCEDKRGPTWFWSVVEGCCVSLEVLLRQGDGPRLRWVSYREVVAAGDLEVQRAGARCCMCLEAAACIWRGEMERDGVRWCCRRWRMKGRKGWVLDGGSACENEGDGRA</sequence>
<dbReference type="Proteomes" id="UP001234297">
    <property type="component" value="Chromosome 9"/>
</dbReference>
<gene>
    <name evidence="1" type="ORF">MRB53_028626</name>
</gene>
<reference evidence="1 2" key="1">
    <citation type="journal article" date="2022" name="Hortic Res">
        <title>A haplotype resolved chromosomal level avocado genome allows analysis of novel avocado genes.</title>
        <authorList>
            <person name="Nath O."/>
            <person name="Fletcher S.J."/>
            <person name="Hayward A."/>
            <person name="Shaw L.M."/>
            <person name="Masouleh A.K."/>
            <person name="Furtado A."/>
            <person name="Henry R.J."/>
            <person name="Mitter N."/>
        </authorList>
    </citation>
    <scope>NUCLEOTIDE SEQUENCE [LARGE SCALE GENOMIC DNA]</scope>
    <source>
        <strain evidence="2">cv. Hass</strain>
    </source>
</reference>
<evidence type="ECO:0000313" key="2">
    <source>
        <dbReference type="Proteomes" id="UP001234297"/>
    </source>
</evidence>
<dbReference type="EMBL" id="CM056817">
    <property type="protein sequence ID" value="KAJ8620097.1"/>
    <property type="molecule type" value="Genomic_DNA"/>
</dbReference>
<organism evidence="1 2">
    <name type="scientific">Persea americana</name>
    <name type="common">Avocado</name>
    <dbReference type="NCBI Taxonomy" id="3435"/>
    <lineage>
        <taxon>Eukaryota</taxon>
        <taxon>Viridiplantae</taxon>
        <taxon>Streptophyta</taxon>
        <taxon>Embryophyta</taxon>
        <taxon>Tracheophyta</taxon>
        <taxon>Spermatophyta</taxon>
        <taxon>Magnoliopsida</taxon>
        <taxon>Magnoliidae</taxon>
        <taxon>Laurales</taxon>
        <taxon>Lauraceae</taxon>
        <taxon>Persea</taxon>
    </lineage>
</organism>
<protein>
    <submittedName>
        <fullName evidence="1">Uncharacterized protein</fullName>
    </submittedName>
</protein>
<comment type="caution">
    <text evidence="1">The sequence shown here is derived from an EMBL/GenBank/DDBJ whole genome shotgun (WGS) entry which is preliminary data.</text>
</comment>
<evidence type="ECO:0000313" key="1">
    <source>
        <dbReference type="EMBL" id="KAJ8620097.1"/>
    </source>
</evidence>